<feature type="domain" description="HMG box" evidence="4">
    <location>
        <begin position="194"/>
        <end position="230"/>
    </location>
</feature>
<dbReference type="Pfam" id="PF00505">
    <property type="entry name" value="HMG_box"/>
    <property type="match status" value="1"/>
</dbReference>
<dbReference type="AlphaFoldDB" id="A0ABD2WI77"/>
<dbReference type="PROSITE" id="PS50118">
    <property type="entry name" value="HMG_BOX_2"/>
    <property type="match status" value="1"/>
</dbReference>
<sequence length="230" mass="24919">MDAHGWNLAEMCQRYHHAGGVASAQQQQAAAAAASSPAREQTHTPGLQQQQQHIDQPSPSYSHYTMLESYERGEVTPPPGGYAGSPGLLALHSSIYATPSSAQSRPFDIDSGIDGNDSPMSMDTQIIPIPGMLSSQQQQQQQQRLEEMSWLNSGPTLQDYQQSLGGPMGGPVKMCHGAAASAAAAARNLKEQRIRRPMNAFMVWAKVERKKLADENPDLHNADLSKMLGK</sequence>
<dbReference type="SUPFAM" id="SSF47095">
    <property type="entry name" value="HMG-box"/>
    <property type="match status" value="1"/>
</dbReference>
<keyword evidence="6" id="KW-1185">Reference proteome</keyword>
<protein>
    <recommendedName>
        <fullName evidence="4">HMG box domain-containing protein</fullName>
    </recommendedName>
</protein>
<dbReference type="PANTHER" id="PTHR10270">
    <property type="entry name" value="SOX TRANSCRIPTION FACTOR"/>
    <property type="match status" value="1"/>
</dbReference>
<organism evidence="5 6">
    <name type="scientific">Trichogramma kaykai</name>
    <dbReference type="NCBI Taxonomy" id="54128"/>
    <lineage>
        <taxon>Eukaryota</taxon>
        <taxon>Metazoa</taxon>
        <taxon>Ecdysozoa</taxon>
        <taxon>Arthropoda</taxon>
        <taxon>Hexapoda</taxon>
        <taxon>Insecta</taxon>
        <taxon>Pterygota</taxon>
        <taxon>Neoptera</taxon>
        <taxon>Endopterygota</taxon>
        <taxon>Hymenoptera</taxon>
        <taxon>Apocrita</taxon>
        <taxon>Proctotrupomorpha</taxon>
        <taxon>Chalcidoidea</taxon>
        <taxon>Trichogrammatidae</taxon>
        <taxon>Trichogramma</taxon>
    </lineage>
</organism>
<dbReference type="InterPro" id="IPR009071">
    <property type="entry name" value="HMG_box_dom"/>
</dbReference>
<evidence type="ECO:0000256" key="1">
    <source>
        <dbReference type="ARBA" id="ARBA00023125"/>
    </source>
</evidence>
<accession>A0ABD2WI77</accession>
<feature type="DNA-binding region" description="HMG box" evidence="2">
    <location>
        <begin position="194"/>
        <end position="230"/>
    </location>
</feature>
<dbReference type="PANTHER" id="PTHR10270:SF317">
    <property type="entry name" value="TRANSCRIPTION FACTOR SOX-15-RELATED"/>
    <property type="match status" value="1"/>
</dbReference>
<feature type="compositionally biased region" description="Polar residues" evidence="3">
    <location>
        <begin position="43"/>
        <end position="59"/>
    </location>
</feature>
<evidence type="ECO:0000256" key="3">
    <source>
        <dbReference type="SAM" id="MobiDB-lite"/>
    </source>
</evidence>
<evidence type="ECO:0000313" key="5">
    <source>
        <dbReference type="EMBL" id="KAL3392661.1"/>
    </source>
</evidence>
<keyword evidence="1 2" id="KW-0238">DNA-binding</keyword>
<gene>
    <name evidence="5" type="ORF">TKK_012717</name>
</gene>
<dbReference type="GO" id="GO:0005634">
    <property type="term" value="C:nucleus"/>
    <property type="evidence" value="ECO:0007669"/>
    <property type="project" value="UniProtKB-UniRule"/>
</dbReference>
<dbReference type="InterPro" id="IPR036910">
    <property type="entry name" value="HMG_box_dom_sf"/>
</dbReference>
<feature type="region of interest" description="Disordered" evidence="3">
    <location>
        <begin position="99"/>
        <end position="118"/>
    </location>
</feature>
<feature type="region of interest" description="Disordered" evidence="3">
    <location>
        <begin position="32"/>
        <end position="59"/>
    </location>
</feature>
<reference evidence="5 6" key="1">
    <citation type="journal article" date="2024" name="bioRxiv">
        <title>A reference genome for Trichogramma kaykai: A tiny desert-dwelling parasitoid wasp with competing sex-ratio distorters.</title>
        <authorList>
            <person name="Culotta J."/>
            <person name="Lindsey A.R."/>
        </authorList>
    </citation>
    <scope>NUCLEOTIDE SEQUENCE [LARGE SCALE GENOMIC DNA]</scope>
    <source>
        <strain evidence="5 6">KSX58</strain>
    </source>
</reference>
<dbReference type="Gene3D" id="1.10.30.10">
    <property type="entry name" value="High mobility group box domain"/>
    <property type="match status" value="1"/>
</dbReference>
<dbReference type="Proteomes" id="UP001627154">
    <property type="component" value="Unassembled WGS sequence"/>
</dbReference>
<keyword evidence="2" id="KW-0539">Nucleus</keyword>
<evidence type="ECO:0000313" key="6">
    <source>
        <dbReference type="Proteomes" id="UP001627154"/>
    </source>
</evidence>
<dbReference type="InterPro" id="IPR050140">
    <property type="entry name" value="SRY-related_HMG-box_TF-like"/>
</dbReference>
<evidence type="ECO:0000259" key="4">
    <source>
        <dbReference type="PROSITE" id="PS50118"/>
    </source>
</evidence>
<proteinExistence type="predicted"/>
<dbReference type="EMBL" id="JBJJXI010000102">
    <property type="protein sequence ID" value="KAL3392661.1"/>
    <property type="molecule type" value="Genomic_DNA"/>
</dbReference>
<dbReference type="GO" id="GO:0003677">
    <property type="term" value="F:DNA binding"/>
    <property type="evidence" value="ECO:0007669"/>
    <property type="project" value="UniProtKB-UniRule"/>
</dbReference>
<evidence type="ECO:0000256" key="2">
    <source>
        <dbReference type="PROSITE-ProRule" id="PRU00267"/>
    </source>
</evidence>
<name>A0ABD2WI77_9HYME</name>
<comment type="caution">
    <text evidence="5">The sequence shown here is derived from an EMBL/GenBank/DDBJ whole genome shotgun (WGS) entry which is preliminary data.</text>
</comment>